<proteinExistence type="predicted"/>
<dbReference type="Pfam" id="PF20938">
    <property type="entry name" value="DUF2264_C"/>
    <property type="match status" value="1"/>
</dbReference>
<evidence type="ECO:0000256" key="1">
    <source>
        <dbReference type="SAM" id="MobiDB-lite"/>
    </source>
</evidence>
<dbReference type="Proteomes" id="UP000250043">
    <property type="component" value="Unassembled WGS sequence"/>
</dbReference>
<dbReference type="PANTHER" id="PTHR35339">
    <property type="entry name" value="LINALOOL DEHYDRATASE_ISOMERASE DOMAIN-CONTAINING PROTEIN"/>
    <property type="match status" value="1"/>
</dbReference>
<evidence type="ECO:0000259" key="3">
    <source>
        <dbReference type="Pfam" id="PF20938"/>
    </source>
</evidence>
<keyword evidence="5" id="KW-1185">Reference proteome</keyword>
<sequence>MIYPESFTPAIPFASNPVSTKTELAAFLISLLDPLASHTSPGGARVHLGFTGTHFDETAAHLEGFSRPLWGLASLLAGGGTYEGVQRWVSGFAHGTNPDDEEFWGNMRDRDQRMVECSAIGFALAVAREQLWDPLPEEGKRNLENWLSGMNDKEMPNTNWLWFRVFSNLGLSKVGSPKFNAQRMKADMDHLDTFYIGDGWSRDGPEGVIQLDYYSSSFAIQFAQLVYSKLAQAEDPERCAEFRNRARKFALDFVHYFDNEGRAIPFGRSLTYRWAMSSFWGALAFADVDLPAPLTWGVVKGLQLRNVRYWARQPGAYYPDGTLTIGYCYPNHNMTENYNSPGSPYWCCKSFITLSLPETHPFWASPEEPYPISLLPSVKALHKPLHIATNLGGHTYVLSSGQQCSYPVKQSAAKYGKFAYSAAFGYSVPSGALTLEEHAADSALALSDDEGEVWKLRRATREARVENGLLRSMWYPWPDVAVETWLVPPNAATPLWHLRVHRIRTGRKLISAEGGWAIYGQGRDGRALEPAEGEEFGTLESGGEARAASKAGVSGIADGPADMPGLASRTGRALRSDANTNLMVPRAVLPTLMGEHEGGEKDVWLVTAVFGLPSVGDEEGARQGWEVEWQRRPTIHWDIDSK</sequence>
<dbReference type="InterPro" id="IPR016624">
    <property type="entry name" value="UCP014753"/>
</dbReference>
<feature type="region of interest" description="Disordered" evidence="1">
    <location>
        <begin position="537"/>
        <end position="568"/>
    </location>
</feature>
<evidence type="ECO:0000313" key="5">
    <source>
        <dbReference type="Proteomes" id="UP000250043"/>
    </source>
</evidence>
<feature type="domain" description="DUF2264" evidence="2">
    <location>
        <begin position="20"/>
        <end position="370"/>
    </location>
</feature>
<dbReference type="AlphaFoldDB" id="A0A8E2DSM9"/>
<reference evidence="4 5" key="1">
    <citation type="submission" date="2016-07" db="EMBL/GenBank/DDBJ databases">
        <title>Draft genome of the white-rot fungus Obba rivulosa 3A-2.</title>
        <authorList>
            <consortium name="DOE Joint Genome Institute"/>
            <person name="Miettinen O."/>
            <person name="Riley R."/>
            <person name="Acob R."/>
            <person name="Barry K."/>
            <person name="Cullen D."/>
            <person name="De Vries R."/>
            <person name="Hainaut M."/>
            <person name="Hatakka A."/>
            <person name="Henrissat B."/>
            <person name="Hilden K."/>
            <person name="Kuo R."/>
            <person name="Labutti K."/>
            <person name="Lipzen A."/>
            <person name="Makela M.R."/>
            <person name="Sandor L."/>
            <person name="Spatafora J.W."/>
            <person name="Grigoriev I.V."/>
            <person name="Hibbett D.S."/>
        </authorList>
    </citation>
    <scope>NUCLEOTIDE SEQUENCE [LARGE SCALE GENOMIC DNA]</scope>
    <source>
        <strain evidence="4 5">3A-2</strain>
    </source>
</reference>
<evidence type="ECO:0000313" key="4">
    <source>
        <dbReference type="EMBL" id="OCH95070.1"/>
    </source>
</evidence>
<name>A0A8E2DSM9_9APHY</name>
<dbReference type="EMBL" id="KV722338">
    <property type="protein sequence ID" value="OCH95070.1"/>
    <property type="molecule type" value="Genomic_DNA"/>
</dbReference>
<dbReference type="InterPro" id="IPR049349">
    <property type="entry name" value="DUF2264_N"/>
</dbReference>
<dbReference type="OrthoDB" id="5150166at2759"/>
<gene>
    <name evidence="4" type="ORF">OBBRIDRAFT_884157</name>
</gene>
<feature type="domain" description="DUF2264" evidence="3">
    <location>
        <begin position="376"/>
        <end position="636"/>
    </location>
</feature>
<dbReference type="PANTHER" id="PTHR35339:SF4">
    <property type="entry name" value="LINALOOL DEHYDRATASE_ISOMERASE DOMAIN-CONTAINING PROTEIN"/>
    <property type="match status" value="1"/>
</dbReference>
<accession>A0A8E2DSM9</accession>
<dbReference type="PIRSF" id="PIRSF014753">
    <property type="entry name" value="UCP014753"/>
    <property type="match status" value="1"/>
</dbReference>
<protein>
    <submittedName>
        <fullName evidence="4">Uncharacterized protein</fullName>
    </submittedName>
</protein>
<organism evidence="4 5">
    <name type="scientific">Obba rivulosa</name>
    <dbReference type="NCBI Taxonomy" id="1052685"/>
    <lineage>
        <taxon>Eukaryota</taxon>
        <taxon>Fungi</taxon>
        <taxon>Dikarya</taxon>
        <taxon>Basidiomycota</taxon>
        <taxon>Agaricomycotina</taxon>
        <taxon>Agaricomycetes</taxon>
        <taxon>Polyporales</taxon>
        <taxon>Gelatoporiaceae</taxon>
        <taxon>Obba</taxon>
    </lineage>
</organism>
<dbReference type="InterPro" id="IPR049237">
    <property type="entry name" value="DUF2264_C"/>
</dbReference>
<evidence type="ECO:0000259" key="2">
    <source>
        <dbReference type="Pfam" id="PF10022"/>
    </source>
</evidence>
<dbReference type="Pfam" id="PF10022">
    <property type="entry name" value="DUF2264"/>
    <property type="match status" value="1"/>
</dbReference>